<dbReference type="EMBL" id="JANBUJ010000349">
    <property type="protein sequence ID" value="KAJ2772591.1"/>
    <property type="molecule type" value="Genomic_DNA"/>
</dbReference>
<evidence type="ECO:0000313" key="1">
    <source>
        <dbReference type="EMBL" id="KAJ2772591.1"/>
    </source>
</evidence>
<comment type="caution">
    <text evidence="1">The sequence shown here is derived from an EMBL/GenBank/DDBJ whole genome shotgun (WGS) entry which is preliminary data.</text>
</comment>
<accession>A0ACC1K3C8</accession>
<gene>
    <name evidence="1" type="primary">ALO1</name>
    <name evidence="1" type="ORF">IWQ57_001696</name>
</gene>
<organism evidence="1 2">
    <name type="scientific">Coemansia nantahalensis</name>
    <dbReference type="NCBI Taxonomy" id="2789366"/>
    <lineage>
        <taxon>Eukaryota</taxon>
        <taxon>Fungi</taxon>
        <taxon>Fungi incertae sedis</taxon>
        <taxon>Zoopagomycota</taxon>
        <taxon>Kickxellomycotina</taxon>
        <taxon>Kickxellomycetes</taxon>
        <taxon>Kickxellales</taxon>
        <taxon>Kickxellaceae</taxon>
        <taxon>Coemansia</taxon>
    </lineage>
</organism>
<reference evidence="1" key="1">
    <citation type="submission" date="2022-07" db="EMBL/GenBank/DDBJ databases">
        <title>Phylogenomic reconstructions and comparative analyses of Kickxellomycotina fungi.</title>
        <authorList>
            <person name="Reynolds N.K."/>
            <person name="Stajich J.E."/>
            <person name="Barry K."/>
            <person name="Grigoriev I.V."/>
            <person name="Crous P."/>
            <person name="Smith M.E."/>
        </authorList>
    </citation>
    <scope>NUCLEOTIDE SEQUENCE</scope>
    <source>
        <strain evidence="1">CBS 109366</strain>
    </source>
</reference>
<protein>
    <submittedName>
        <fullName evidence="1">D-arabinono-1,4-lactone oxidase</fullName>
    </submittedName>
</protein>
<name>A0ACC1K3C8_9FUNG</name>
<keyword evidence="2" id="KW-1185">Reference proteome</keyword>
<evidence type="ECO:0000313" key="2">
    <source>
        <dbReference type="Proteomes" id="UP001140234"/>
    </source>
</evidence>
<sequence>MDSALFERLQCRRRGARFRNWAGTFQCQPAWHLAPTSEQVVIAIVCAARRGGLTVKAVGSGHSPSDIACTDSVMLNMDKMCRVLAHDAARCTATVEAGIRLRDLHTALAQRGLALSAVGSISDQSIGGAIATATHGTGLAYGDLSSAITALVLVDGTGARRECSAEADRDLFDAARCSLGALGIITQVTIQCEPAFMLRAVQTPTTLDAVLDDLDGVVQSAEHVRLWWFPHTDHAVVWRANRTRADTPRQSPESLVRDRLYGFHVYQLQLYKARFAPDDIPALAHEHFARRFDRRLEWVDDGFRVFNFDCLFPQYVNEWAVPLDRAAAALRQLRAWVDAQQQDPRGARVHFPVEVRFVRESTVWLSPAYRRAVCYIGVIMYRPYRTPVPYKRYWRAFEDIMRAHHGRPHWAKAHTMLYPELLAAYPRFADFVRLREACDPDGVFVNDYIRRHLIPPDPAQPRL</sequence>
<dbReference type="Proteomes" id="UP001140234">
    <property type="component" value="Unassembled WGS sequence"/>
</dbReference>
<proteinExistence type="predicted"/>